<feature type="binding site" evidence="10">
    <location>
        <position position="165"/>
    </location>
    <ligand>
        <name>FAD</name>
        <dbReference type="ChEBI" id="CHEBI:57692"/>
    </ligand>
</feature>
<evidence type="ECO:0000259" key="11">
    <source>
        <dbReference type="Pfam" id="PF01619"/>
    </source>
</evidence>
<sequence length="309" mass="35356">MDWTTKLFRSLLLALAGNRAAEALALKYGLRLGADKFVAGETRAEALRTVKQLNANGLLATIDHLGEGIRHLSEAEAFRDEYLALLEDISQEEAKANVSLKPTQMGLALDPEAGYRNIREIVDKARALGNFVRLDMEDSRYTDATLQVARRLHAEGMGNVGVVIQAYLYRSEYDIRRLSSEKGNVRLVKGAYKEPKDKAYPKMSEVDIQFKRLIKRRLLSGLYTGIATHDEPIIEWTKRFVEVHQVPLHTFEFQMLYGIRMKLQEELAAEGYTVRCYVPYGRLWFPYFVRRLAERPANVAFLLKSLRKK</sequence>
<evidence type="ECO:0000256" key="2">
    <source>
        <dbReference type="ARBA" id="ARBA00012695"/>
    </source>
</evidence>
<feature type="binding site" evidence="9">
    <location>
        <position position="101"/>
    </location>
    <ligand>
        <name>substrate</name>
    </ligand>
</feature>
<comment type="pathway">
    <text evidence="1">Amino-acid degradation; L-proline degradation into L-glutamate; L-glutamate from L-proline: step 1/2.</text>
</comment>
<dbReference type="Proteomes" id="UP001305702">
    <property type="component" value="Chromosome"/>
</dbReference>
<comment type="catalytic activity">
    <reaction evidence="8">
        <text>L-proline + a quinone = (S)-1-pyrroline-5-carboxylate + a quinol + H(+)</text>
        <dbReference type="Rhea" id="RHEA:23784"/>
        <dbReference type="ChEBI" id="CHEBI:15378"/>
        <dbReference type="ChEBI" id="CHEBI:17388"/>
        <dbReference type="ChEBI" id="CHEBI:24646"/>
        <dbReference type="ChEBI" id="CHEBI:60039"/>
        <dbReference type="ChEBI" id="CHEBI:132124"/>
        <dbReference type="EC" id="1.5.5.2"/>
    </reaction>
</comment>
<dbReference type="InterPro" id="IPR002872">
    <property type="entry name" value="Proline_DH_dom"/>
</dbReference>
<evidence type="ECO:0000256" key="8">
    <source>
        <dbReference type="ARBA" id="ARBA00048779"/>
    </source>
</evidence>
<reference evidence="12 13" key="1">
    <citation type="submission" date="2022-02" db="EMBL/GenBank/DDBJ databases">
        <title>Paenibacillus sp. MBLB1776 Whole Genome Shotgun Sequencing.</title>
        <authorList>
            <person name="Hwang C.Y."/>
            <person name="Cho E.-S."/>
            <person name="Seo M.-J."/>
        </authorList>
    </citation>
    <scope>NUCLEOTIDE SEQUENCE [LARGE SCALE GENOMIC DNA]</scope>
    <source>
        <strain evidence="12 13">MBLB1776</strain>
    </source>
</reference>
<keyword evidence="13" id="KW-1185">Reference proteome</keyword>
<evidence type="ECO:0000256" key="10">
    <source>
        <dbReference type="PIRSR" id="PIRSR000196-2"/>
    </source>
</evidence>
<dbReference type="RefSeq" id="WP_315605909.1">
    <property type="nucleotide sequence ID" value="NZ_CP130318.1"/>
</dbReference>
<feature type="binding site" evidence="10">
    <location>
        <position position="136"/>
    </location>
    <ligand>
        <name>FAD</name>
        <dbReference type="ChEBI" id="CHEBI:57692"/>
    </ligand>
</feature>
<dbReference type="KEGG" id="paun:MJA45_03530"/>
<evidence type="ECO:0000256" key="9">
    <source>
        <dbReference type="PIRSR" id="PIRSR000196-1"/>
    </source>
</evidence>
<evidence type="ECO:0000256" key="7">
    <source>
        <dbReference type="ARBA" id="ARBA00023062"/>
    </source>
</evidence>
<keyword evidence="5 10" id="KW-0274">FAD</keyword>
<accession>A0AA96RFL2</accession>
<dbReference type="InterPro" id="IPR015659">
    <property type="entry name" value="Proline_oxidase"/>
</dbReference>
<dbReference type="EC" id="1.5.5.2" evidence="2"/>
<dbReference type="EMBL" id="CP130318">
    <property type="protein sequence ID" value="WNQ12132.1"/>
    <property type="molecule type" value="Genomic_DNA"/>
</dbReference>
<dbReference type="InterPro" id="IPR029041">
    <property type="entry name" value="FAD-linked_oxidoreductase-like"/>
</dbReference>
<evidence type="ECO:0000256" key="1">
    <source>
        <dbReference type="ARBA" id="ARBA00004739"/>
    </source>
</evidence>
<evidence type="ECO:0000313" key="13">
    <source>
        <dbReference type="Proteomes" id="UP001305702"/>
    </source>
</evidence>
<dbReference type="AlphaFoldDB" id="A0AA96RFL2"/>
<dbReference type="SUPFAM" id="SSF51730">
    <property type="entry name" value="FAD-linked oxidoreductase"/>
    <property type="match status" value="1"/>
</dbReference>
<feature type="binding site" evidence="9">
    <location>
        <position position="290"/>
    </location>
    <ligand>
        <name>substrate</name>
    </ligand>
</feature>
<feature type="binding site" evidence="9">
    <location>
        <position position="291"/>
    </location>
    <ligand>
        <name>substrate</name>
    </ligand>
</feature>
<feature type="binding site" evidence="10">
    <location>
        <begin position="228"/>
        <end position="229"/>
    </location>
    <ligand>
        <name>FAD</name>
        <dbReference type="ChEBI" id="CHEBI:57692"/>
    </ligand>
</feature>
<keyword evidence="4 10" id="KW-0547">Nucleotide-binding</keyword>
<keyword evidence="3" id="KW-0285">Flavoprotein</keyword>
<evidence type="ECO:0000313" key="12">
    <source>
        <dbReference type="EMBL" id="WNQ12132.1"/>
    </source>
</evidence>
<dbReference type="PANTHER" id="PTHR13914:SF0">
    <property type="entry name" value="PROLINE DEHYDROGENASE 1, MITOCHONDRIAL"/>
    <property type="match status" value="1"/>
</dbReference>
<name>A0AA96RFL2_9BACL</name>
<keyword evidence="7" id="KW-0642">Proline metabolism</keyword>
<dbReference type="Gene3D" id="3.20.20.220">
    <property type="match status" value="1"/>
</dbReference>
<feature type="binding site" evidence="10">
    <location>
        <begin position="189"/>
        <end position="191"/>
    </location>
    <ligand>
        <name>FAD</name>
        <dbReference type="ChEBI" id="CHEBI:57692"/>
    </ligand>
</feature>
<evidence type="ECO:0000256" key="3">
    <source>
        <dbReference type="ARBA" id="ARBA00022630"/>
    </source>
</evidence>
<comment type="cofactor">
    <cofactor evidence="10">
        <name>FAD</name>
        <dbReference type="ChEBI" id="CHEBI:57692"/>
    </cofactor>
    <text evidence="10">Binds 1 FAD per subunit.</text>
</comment>
<evidence type="ECO:0000256" key="5">
    <source>
        <dbReference type="ARBA" id="ARBA00022827"/>
    </source>
</evidence>
<gene>
    <name evidence="12" type="ORF">MJA45_03530</name>
</gene>
<organism evidence="12 13">
    <name type="scientific">Paenibacillus aurantius</name>
    <dbReference type="NCBI Taxonomy" id="2918900"/>
    <lineage>
        <taxon>Bacteria</taxon>
        <taxon>Bacillati</taxon>
        <taxon>Bacillota</taxon>
        <taxon>Bacilli</taxon>
        <taxon>Bacillales</taxon>
        <taxon>Paenibacillaceae</taxon>
        <taxon>Paenibacillus</taxon>
    </lineage>
</organism>
<dbReference type="GO" id="GO:0010133">
    <property type="term" value="P:L-proline catabolic process to L-glutamate"/>
    <property type="evidence" value="ECO:0007669"/>
    <property type="project" value="InterPro"/>
</dbReference>
<dbReference type="PANTHER" id="PTHR13914">
    <property type="entry name" value="PROLINE OXIDASE"/>
    <property type="match status" value="1"/>
</dbReference>
<keyword evidence="6" id="KW-0560">Oxidoreductase</keyword>
<dbReference type="Pfam" id="PF01619">
    <property type="entry name" value="Pro_dh"/>
    <property type="match status" value="1"/>
</dbReference>
<feature type="domain" description="Proline dehydrogenase" evidence="11">
    <location>
        <begin position="46"/>
        <end position="302"/>
    </location>
</feature>
<dbReference type="InterPro" id="IPR008219">
    <property type="entry name" value="PRODH_bac_arc"/>
</dbReference>
<dbReference type="GO" id="GO:0000166">
    <property type="term" value="F:nucleotide binding"/>
    <property type="evidence" value="ECO:0007669"/>
    <property type="project" value="UniProtKB-KW"/>
</dbReference>
<dbReference type="PIRSF" id="PIRSF000196">
    <property type="entry name" value="Pro_dehydrog"/>
    <property type="match status" value="1"/>
</dbReference>
<evidence type="ECO:0000256" key="4">
    <source>
        <dbReference type="ARBA" id="ARBA00022741"/>
    </source>
</evidence>
<protein>
    <recommendedName>
        <fullName evidence="2">proline dehydrogenase</fullName>
        <ecNumber evidence="2">1.5.5.2</ecNumber>
    </recommendedName>
</protein>
<proteinExistence type="predicted"/>
<evidence type="ECO:0000256" key="6">
    <source>
        <dbReference type="ARBA" id="ARBA00023002"/>
    </source>
</evidence>
<dbReference type="GO" id="GO:0004657">
    <property type="term" value="F:proline dehydrogenase activity"/>
    <property type="evidence" value="ECO:0007669"/>
    <property type="project" value="UniProtKB-EC"/>
</dbReference>